<evidence type="ECO:0000256" key="10">
    <source>
        <dbReference type="SAM" id="MobiDB-lite"/>
    </source>
</evidence>
<feature type="transmembrane region" description="Helical" evidence="11">
    <location>
        <begin position="240"/>
        <end position="260"/>
    </location>
</feature>
<proteinExistence type="inferred from homology"/>
<protein>
    <submittedName>
        <fullName evidence="13">Integral membrane protein</fullName>
    </submittedName>
</protein>
<dbReference type="PRINTS" id="PR00701">
    <property type="entry name" value="60KDINNERMP"/>
</dbReference>
<dbReference type="Proteomes" id="UP000051461">
    <property type="component" value="Unassembled WGS sequence"/>
</dbReference>
<feature type="transmembrane region" description="Helical" evidence="11">
    <location>
        <begin position="141"/>
        <end position="166"/>
    </location>
</feature>
<dbReference type="GO" id="GO:0005886">
    <property type="term" value="C:plasma membrane"/>
    <property type="evidence" value="ECO:0007669"/>
    <property type="project" value="UniProtKB-SubCell"/>
</dbReference>
<feature type="transmembrane region" description="Helical" evidence="11">
    <location>
        <begin position="186"/>
        <end position="206"/>
    </location>
</feature>
<dbReference type="GO" id="GO:0051205">
    <property type="term" value="P:protein insertion into membrane"/>
    <property type="evidence" value="ECO:0007669"/>
    <property type="project" value="TreeGrafter"/>
</dbReference>
<dbReference type="OrthoDB" id="9780552at2"/>
<evidence type="ECO:0000256" key="9">
    <source>
        <dbReference type="RuleBase" id="RU003945"/>
    </source>
</evidence>
<organism evidence="13 14">
    <name type="scientific">Loigolactobacillus bifermentans DSM 20003</name>
    <dbReference type="NCBI Taxonomy" id="1423726"/>
    <lineage>
        <taxon>Bacteria</taxon>
        <taxon>Bacillati</taxon>
        <taxon>Bacillota</taxon>
        <taxon>Bacilli</taxon>
        <taxon>Lactobacillales</taxon>
        <taxon>Lactobacillaceae</taxon>
        <taxon>Loigolactobacillus</taxon>
    </lineage>
</organism>
<dbReference type="CDD" id="cd20070">
    <property type="entry name" value="5TM_YidC_Alb3"/>
    <property type="match status" value="1"/>
</dbReference>
<comment type="similarity">
    <text evidence="9">Belongs to the OXA1/ALB3/YidC family.</text>
</comment>
<evidence type="ECO:0000313" key="13">
    <source>
        <dbReference type="EMBL" id="KRK39993.1"/>
    </source>
</evidence>
<feature type="region of interest" description="Disordered" evidence="10">
    <location>
        <begin position="283"/>
        <end position="318"/>
    </location>
</feature>
<keyword evidence="2" id="KW-0813">Transport</keyword>
<dbReference type="InterPro" id="IPR047196">
    <property type="entry name" value="YidC_ALB_C"/>
</dbReference>
<dbReference type="Pfam" id="PF02096">
    <property type="entry name" value="60KD_IMP"/>
    <property type="match status" value="1"/>
</dbReference>
<accession>A0A0R1H1X6</accession>
<feature type="transmembrane region" description="Helical" evidence="11">
    <location>
        <begin position="69"/>
        <end position="89"/>
    </location>
</feature>
<comment type="subcellular location">
    <subcellularLocation>
        <location evidence="1">Cell membrane</location>
        <topology evidence="1">Multi-pass membrane protein</topology>
    </subcellularLocation>
    <subcellularLocation>
        <location evidence="9">Membrane</location>
        <topology evidence="9">Multi-pass membrane protein</topology>
    </subcellularLocation>
</comment>
<keyword evidence="8" id="KW-0143">Chaperone</keyword>
<keyword evidence="6 11" id="KW-1133">Transmembrane helix</keyword>
<dbReference type="GO" id="GO:0015031">
    <property type="term" value="P:protein transport"/>
    <property type="evidence" value="ECO:0007669"/>
    <property type="project" value="UniProtKB-KW"/>
</dbReference>
<dbReference type="PROSITE" id="PS51257">
    <property type="entry name" value="PROKAR_LIPOPROTEIN"/>
    <property type="match status" value="1"/>
</dbReference>
<dbReference type="InterPro" id="IPR028055">
    <property type="entry name" value="YidC/Oxa/ALB_C"/>
</dbReference>
<dbReference type="AlphaFoldDB" id="A0A0R1H1X6"/>
<keyword evidence="4 9" id="KW-0812">Transmembrane</keyword>
<sequence>MMRFKRPLMYGGLFSILTLFLSACSNRSIHRQPPTGFIYGPIYHYLGEPMSHLITWMANTVGNAQTNGYGWAILVITLIVRLILMPLMLSQSKNATRQQHKMAAIKPAMDDIQKRQKAATSQEEKAAISQEMMALYKDNNVSMTGGIGCLPLIIQLPIFSALYMAIQYNQAIFHSTFFGINLGQTNIIVALIAGLTYVGQSYLSLVGVPESQRQQMKTMMLMSPVMTFFISLVSPAGLGLYFLAGGILAIIQTAITNFYYVPKIKAEIAADLKEHPIKVVTPKPAAPVAPKKAEPKAKIVQSAPKKNHQPRNAGKQHR</sequence>
<evidence type="ECO:0000256" key="11">
    <source>
        <dbReference type="SAM" id="Phobius"/>
    </source>
</evidence>
<dbReference type="PATRIC" id="fig|1423726.3.peg.1858"/>
<evidence type="ECO:0000256" key="4">
    <source>
        <dbReference type="ARBA" id="ARBA00022692"/>
    </source>
</evidence>
<dbReference type="NCBIfam" id="TIGR03592">
    <property type="entry name" value="yidC_oxa1_cterm"/>
    <property type="match status" value="1"/>
</dbReference>
<evidence type="ECO:0000256" key="8">
    <source>
        <dbReference type="ARBA" id="ARBA00023186"/>
    </source>
</evidence>
<evidence type="ECO:0000256" key="5">
    <source>
        <dbReference type="ARBA" id="ARBA00022927"/>
    </source>
</evidence>
<dbReference type="EMBL" id="AZDA01000026">
    <property type="protein sequence ID" value="KRK39993.1"/>
    <property type="molecule type" value="Genomic_DNA"/>
</dbReference>
<dbReference type="InterPro" id="IPR001708">
    <property type="entry name" value="YidC/ALB3/OXA1/COX18"/>
</dbReference>
<keyword evidence="5" id="KW-0653">Protein transport</keyword>
<dbReference type="PANTHER" id="PTHR12428">
    <property type="entry name" value="OXA1"/>
    <property type="match status" value="1"/>
</dbReference>
<keyword evidence="3" id="KW-1003">Cell membrane</keyword>
<evidence type="ECO:0000256" key="3">
    <source>
        <dbReference type="ARBA" id="ARBA00022475"/>
    </source>
</evidence>
<dbReference type="STRING" id="1423726.FC07_GL001791"/>
<evidence type="ECO:0000313" key="14">
    <source>
        <dbReference type="Proteomes" id="UP000051461"/>
    </source>
</evidence>
<name>A0A0R1H1X6_9LACO</name>
<dbReference type="PANTHER" id="PTHR12428:SF65">
    <property type="entry name" value="CYTOCHROME C OXIDASE ASSEMBLY PROTEIN COX18, MITOCHONDRIAL"/>
    <property type="match status" value="1"/>
</dbReference>
<dbReference type="GO" id="GO:0032977">
    <property type="term" value="F:membrane insertase activity"/>
    <property type="evidence" value="ECO:0007669"/>
    <property type="project" value="InterPro"/>
</dbReference>
<evidence type="ECO:0000256" key="6">
    <source>
        <dbReference type="ARBA" id="ARBA00022989"/>
    </source>
</evidence>
<evidence type="ECO:0000256" key="2">
    <source>
        <dbReference type="ARBA" id="ARBA00022448"/>
    </source>
</evidence>
<comment type="caution">
    <text evidence="13">The sequence shown here is derived from an EMBL/GenBank/DDBJ whole genome shotgun (WGS) entry which is preliminary data.</text>
</comment>
<reference evidence="13 14" key="1">
    <citation type="journal article" date="2015" name="Genome Announc.">
        <title>Expanding the biotechnology potential of lactobacilli through comparative genomics of 213 strains and associated genera.</title>
        <authorList>
            <person name="Sun Z."/>
            <person name="Harris H.M."/>
            <person name="McCann A."/>
            <person name="Guo C."/>
            <person name="Argimon S."/>
            <person name="Zhang W."/>
            <person name="Yang X."/>
            <person name="Jeffery I.B."/>
            <person name="Cooney J.C."/>
            <person name="Kagawa T.F."/>
            <person name="Liu W."/>
            <person name="Song Y."/>
            <person name="Salvetti E."/>
            <person name="Wrobel A."/>
            <person name="Rasinkangas P."/>
            <person name="Parkhill J."/>
            <person name="Rea M.C."/>
            <person name="O'Sullivan O."/>
            <person name="Ritari J."/>
            <person name="Douillard F.P."/>
            <person name="Paul Ross R."/>
            <person name="Yang R."/>
            <person name="Briner A.E."/>
            <person name="Felis G.E."/>
            <person name="de Vos W.M."/>
            <person name="Barrangou R."/>
            <person name="Klaenhammer T.R."/>
            <person name="Caufield P.W."/>
            <person name="Cui Y."/>
            <person name="Zhang H."/>
            <person name="O'Toole P.W."/>
        </authorList>
    </citation>
    <scope>NUCLEOTIDE SEQUENCE [LARGE SCALE GENOMIC DNA]</scope>
    <source>
        <strain evidence="13 14">DSM 20003</strain>
    </source>
</reference>
<feature type="compositionally biased region" description="Basic residues" evidence="10">
    <location>
        <begin position="305"/>
        <end position="318"/>
    </location>
</feature>
<feature type="domain" description="Membrane insertase YidC/Oxa/ALB C-terminal" evidence="12">
    <location>
        <begin position="69"/>
        <end position="257"/>
    </location>
</feature>
<gene>
    <name evidence="13" type="ORF">FC07_GL001791</name>
</gene>
<keyword evidence="14" id="KW-1185">Reference proteome</keyword>
<evidence type="ECO:0000256" key="7">
    <source>
        <dbReference type="ARBA" id="ARBA00023136"/>
    </source>
</evidence>
<keyword evidence="7 11" id="KW-0472">Membrane</keyword>
<evidence type="ECO:0000256" key="1">
    <source>
        <dbReference type="ARBA" id="ARBA00004651"/>
    </source>
</evidence>
<evidence type="ECO:0000259" key="12">
    <source>
        <dbReference type="Pfam" id="PF02096"/>
    </source>
</evidence>